<feature type="region of interest" description="Disordered" evidence="1">
    <location>
        <begin position="1"/>
        <end position="26"/>
    </location>
</feature>
<gene>
    <name evidence="2" type="ORF">MBM_07914</name>
</gene>
<proteinExistence type="predicted"/>
<dbReference type="KEGG" id="mbe:MBM_07914"/>
<protein>
    <submittedName>
        <fullName evidence="2">Uncharacterized protein</fullName>
    </submittedName>
</protein>
<dbReference type="HOGENOM" id="CLU_1468479_0_0_1"/>
<organism evidence="2 3">
    <name type="scientific">Marssonina brunnea f. sp. multigermtubi (strain MB_m1)</name>
    <name type="common">Marssonina leaf spot fungus</name>
    <dbReference type="NCBI Taxonomy" id="1072389"/>
    <lineage>
        <taxon>Eukaryota</taxon>
        <taxon>Fungi</taxon>
        <taxon>Dikarya</taxon>
        <taxon>Ascomycota</taxon>
        <taxon>Pezizomycotina</taxon>
        <taxon>Leotiomycetes</taxon>
        <taxon>Helotiales</taxon>
        <taxon>Drepanopezizaceae</taxon>
        <taxon>Drepanopeziza</taxon>
    </lineage>
</organism>
<keyword evidence="3" id="KW-1185">Reference proteome</keyword>
<evidence type="ECO:0000313" key="2">
    <source>
        <dbReference type="EMBL" id="EKD13713.1"/>
    </source>
</evidence>
<dbReference type="Proteomes" id="UP000006753">
    <property type="component" value="Unassembled WGS sequence"/>
</dbReference>
<reference evidence="2 3" key="1">
    <citation type="journal article" date="2012" name="BMC Genomics">
        <title>Sequencing the genome of Marssonina brunnea reveals fungus-poplar co-evolution.</title>
        <authorList>
            <person name="Zhu S."/>
            <person name="Cao Y.-Z."/>
            <person name="Jiang C."/>
            <person name="Tan B.-Y."/>
            <person name="Wang Z."/>
            <person name="Feng S."/>
            <person name="Zhang L."/>
            <person name="Su X.-H."/>
            <person name="Brejova B."/>
            <person name="Vinar T."/>
            <person name="Xu M."/>
            <person name="Wang M.-X."/>
            <person name="Zhang S.-G."/>
            <person name="Huang M.-R."/>
            <person name="Wu R."/>
            <person name="Zhou Y."/>
        </authorList>
    </citation>
    <scope>NUCLEOTIDE SEQUENCE [LARGE SCALE GENOMIC DNA]</scope>
    <source>
        <strain evidence="2 3">MB_m1</strain>
    </source>
</reference>
<name>K1WYM4_MARBU</name>
<evidence type="ECO:0000256" key="1">
    <source>
        <dbReference type="SAM" id="MobiDB-lite"/>
    </source>
</evidence>
<feature type="compositionally biased region" description="Polar residues" evidence="1">
    <location>
        <begin position="17"/>
        <end position="26"/>
    </location>
</feature>
<evidence type="ECO:0000313" key="3">
    <source>
        <dbReference type="Proteomes" id="UP000006753"/>
    </source>
</evidence>
<dbReference type="InParanoid" id="K1WYM4"/>
<sequence>MGVQQPQPAPGGGEGPRSQQVGSPTGTSRLPFSFPYDASRLPFPAFSFFARAALAFWLWRALLRSGKEDAASALFCFCMAGEMGQPVSRLSDEVRVRVVWPPGEMATDGIDVSEGAYARRGGVEVSPDSALELLTLARPGRLVATQRIPKLGRAVTIRQSLAERIRYTIRTRLYAASNMMMQAS</sequence>
<dbReference type="EMBL" id="JH921448">
    <property type="protein sequence ID" value="EKD13713.1"/>
    <property type="molecule type" value="Genomic_DNA"/>
</dbReference>
<accession>K1WYM4</accession>
<dbReference type="AlphaFoldDB" id="K1WYM4"/>